<dbReference type="InterPro" id="IPR004843">
    <property type="entry name" value="Calcineurin-like_PHP"/>
</dbReference>
<dbReference type="Pfam" id="PF02872">
    <property type="entry name" value="5_nucleotid_C"/>
    <property type="match status" value="1"/>
</dbReference>
<dbReference type="Proteomes" id="UP001500432">
    <property type="component" value="Unassembled WGS sequence"/>
</dbReference>
<comment type="caution">
    <text evidence="5">The sequence shown here is derived from an EMBL/GenBank/DDBJ whole genome shotgun (WGS) entry which is preliminary data.</text>
</comment>
<keyword evidence="2" id="KW-0378">Hydrolase</keyword>
<dbReference type="PANTHER" id="PTHR11575:SF24">
    <property type="entry name" value="5'-NUCLEOTIDASE"/>
    <property type="match status" value="1"/>
</dbReference>
<dbReference type="SUPFAM" id="SSF56300">
    <property type="entry name" value="Metallo-dependent phosphatases"/>
    <property type="match status" value="1"/>
</dbReference>
<feature type="domain" description="5'-Nucleotidase C-terminal" evidence="4">
    <location>
        <begin position="366"/>
        <end position="527"/>
    </location>
</feature>
<name>A0ABN3C141_9MICC</name>
<keyword evidence="2" id="KW-0547">Nucleotide-binding</keyword>
<evidence type="ECO:0008006" key="7">
    <source>
        <dbReference type="Google" id="ProtNLM"/>
    </source>
</evidence>
<accession>A0ABN3C141</accession>
<keyword evidence="6" id="KW-1185">Reference proteome</keyword>
<dbReference type="Gene3D" id="3.90.780.10">
    <property type="entry name" value="5'-Nucleotidase, C-terminal domain"/>
    <property type="match status" value="1"/>
</dbReference>
<organism evidence="5 6">
    <name type="scientific">Sinomonas flava</name>
    <dbReference type="NCBI Taxonomy" id="496857"/>
    <lineage>
        <taxon>Bacteria</taxon>
        <taxon>Bacillati</taxon>
        <taxon>Actinomycetota</taxon>
        <taxon>Actinomycetes</taxon>
        <taxon>Micrococcales</taxon>
        <taxon>Micrococcaceae</taxon>
        <taxon>Sinomonas</taxon>
    </lineage>
</organism>
<gene>
    <name evidence="5" type="ORF">GCM10009849_33290</name>
</gene>
<evidence type="ECO:0000256" key="1">
    <source>
        <dbReference type="ARBA" id="ARBA00022729"/>
    </source>
</evidence>
<dbReference type="InterPro" id="IPR008334">
    <property type="entry name" value="5'-Nucleotdase_C"/>
</dbReference>
<dbReference type="SUPFAM" id="SSF55816">
    <property type="entry name" value="5'-nucleotidase (syn. UDP-sugar hydrolase), C-terminal domain"/>
    <property type="match status" value="1"/>
</dbReference>
<protein>
    <recommendedName>
        <fullName evidence="7">5'-nucleotidase</fullName>
    </recommendedName>
</protein>
<dbReference type="PRINTS" id="PR01607">
    <property type="entry name" value="APYRASEFAMLY"/>
</dbReference>
<sequence>MNHRFRPLSGGLIAAAVAATPLAAIPVSAALAAPAAAASTVDVRLININDFHGRIDKNTVKVAGTIEQLKASAPGGNAVLLSAGDNIGASLFASASQEDQPTIDVLNALDLKASAVGNHEFDKGFADLTGRVVDGGANARFDYLGANVYLKGTQTPALPEYRVVDANGVRVAVVGVVTQETPMLVSPGGIASLDFGDPTDAVNRVAGQIKASNAADVIVAEYHDGAGAGTPEGATLEAEIAAGGAFSKLVTQTSADVSAILTGHTHKEYAWDGPVPGQPGKTRPVLQTGSYGERIGSIDLSVDTATKQVVAYSQGNVKRTTADDAGLVAAYPRVAAVQGIVDKALKAADAIGGTPVGAVTADITTAFSGGTRDDRASSSTLSGLVADSLLDSLKDPTLGGAEIGVVNPGGLRSELYYAPDGVVTYAEANAVLPFVNNLWTTSLTGAQVKTMLEQQWQRDAAGKVPSRPYLQLGTSKNLTYTFDSTRPEGDRITSVRINGAPIDPQRSYRVGTFSFLAQGGDNFHVFAQGTSTRDSGLIDRDAWIGYLSGHQPVAPDFAKRSAEVLNAPATVTGGQQLTVTVQGLDLTSLGSPTNTQLSLTYYPASGEPRLIGTFAVAGGKAALDFRAPYALQGGTFVASALESGTTVTLPVSVPAVTGSCLDLGSTLDRPGDRSAQALESLAKNYAKVCAR</sequence>
<evidence type="ECO:0000313" key="6">
    <source>
        <dbReference type="Proteomes" id="UP001500432"/>
    </source>
</evidence>
<dbReference type="PANTHER" id="PTHR11575">
    <property type="entry name" value="5'-NUCLEOTIDASE-RELATED"/>
    <property type="match status" value="1"/>
</dbReference>
<feature type="domain" description="Calcineurin-like phosphoesterase" evidence="3">
    <location>
        <begin position="44"/>
        <end position="267"/>
    </location>
</feature>
<comment type="similarity">
    <text evidence="2">Belongs to the 5'-nucleotidase family.</text>
</comment>
<evidence type="ECO:0000256" key="2">
    <source>
        <dbReference type="RuleBase" id="RU362119"/>
    </source>
</evidence>
<evidence type="ECO:0000259" key="4">
    <source>
        <dbReference type="Pfam" id="PF02872"/>
    </source>
</evidence>
<keyword evidence="1 2" id="KW-0732">Signal</keyword>
<dbReference type="InterPro" id="IPR006179">
    <property type="entry name" value="5_nucleotidase/apyrase"/>
</dbReference>
<dbReference type="Pfam" id="PF00149">
    <property type="entry name" value="Metallophos"/>
    <property type="match status" value="1"/>
</dbReference>
<dbReference type="InterPro" id="IPR036907">
    <property type="entry name" value="5'-Nucleotdase_C_sf"/>
</dbReference>
<evidence type="ECO:0000313" key="5">
    <source>
        <dbReference type="EMBL" id="GAA2202930.1"/>
    </source>
</evidence>
<evidence type="ECO:0000259" key="3">
    <source>
        <dbReference type="Pfam" id="PF00149"/>
    </source>
</evidence>
<reference evidence="5 6" key="1">
    <citation type="journal article" date="2019" name="Int. J. Syst. Evol. Microbiol.">
        <title>The Global Catalogue of Microorganisms (GCM) 10K type strain sequencing project: providing services to taxonomists for standard genome sequencing and annotation.</title>
        <authorList>
            <consortium name="The Broad Institute Genomics Platform"/>
            <consortium name="The Broad Institute Genome Sequencing Center for Infectious Disease"/>
            <person name="Wu L."/>
            <person name="Ma J."/>
        </authorList>
    </citation>
    <scope>NUCLEOTIDE SEQUENCE [LARGE SCALE GENOMIC DNA]</scope>
    <source>
        <strain evidence="5 6">JCM 16034</strain>
    </source>
</reference>
<feature type="signal peptide" evidence="2">
    <location>
        <begin position="1"/>
        <end position="29"/>
    </location>
</feature>
<dbReference type="InterPro" id="IPR029052">
    <property type="entry name" value="Metallo-depent_PP-like"/>
</dbReference>
<dbReference type="Gene3D" id="3.60.21.10">
    <property type="match status" value="1"/>
</dbReference>
<proteinExistence type="inferred from homology"/>
<feature type="chain" id="PRO_5044974108" description="5'-nucleotidase" evidence="2">
    <location>
        <begin position="30"/>
        <end position="691"/>
    </location>
</feature>
<dbReference type="EMBL" id="BAAAQW010000012">
    <property type="protein sequence ID" value="GAA2202930.1"/>
    <property type="molecule type" value="Genomic_DNA"/>
</dbReference>